<reference evidence="3 4" key="1">
    <citation type="submission" date="2016-07" db="EMBL/GenBank/DDBJ databases">
        <title>Pervasive Adenine N6-methylation of Active Genes in Fungi.</title>
        <authorList>
            <consortium name="DOE Joint Genome Institute"/>
            <person name="Mondo S.J."/>
            <person name="Dannebaum R.O."/>
            <person name="Kuo R.C."/>
            <person name="Labutti K."/>
            <person name="Haridas S."/>
            <person name="Kuo A."/>
            <person name="Salamov A."/>
            <person name="Ahrendt S.R."/>
            <person name="Lipzen A."/>
            <person name="Sullivan W."/>
            <person name="Andreopoulos W.B."/>
            <person name="Clum A."/>
            <person name="Lindquist E."/>
            <person name="Daum C."/>
            <person name="Ramamoorthy G.K."/>
            <person name="Gryganskyi A."/>
            <person name="Culley D."/>
            <person name="Magnuson J.K."/>
            <person name="James T.Y."/>
            <person name="O'Malley M.A."/>
            <person name="Stajich J.E."/>
            <person name="Spatafora J.W."/>
            <person name="Visel A."/>
            <person name="Grigoriev I.V."/>
        </authorList>
    </citation>
    <scope>NUCLEOTIDE SEQUENCE [LARGE SCALE GENOMIC DNA]</scope>
    <source>
        <strain evidence="3 4">NRRL 3116</strain>
    </source>
</reference>
<evidence type="ECO:0000256" key="1">
    <source>
        <dbReference type="SAM" id="MobiDB-lite"/>
    </source>
</evidence>
<gene>
    <name evidence="3" type="ORF">BCR41DRAFT_419657</name>
</gene>
<dbReference type="AlphaFoldDB" id="A0A1Y2GWJ9"/>
<feature type="region of interest" description="Disordered" evidence="1">
    <location>
        <begin position="117"/>
        <end position="156"/>
    </location>
</feature>
<proteinExistence type="predicted"/>
<name>A0A1Y2GWJ9_9FUNG</name>
<dbReference type="RefSeq" id="XP_021884439.1">
    <property type="nucleotide sequence ID" value="XM_022029793.1"/>
</dbReference>
<dbReference type="Proteomes" id="UP000193648">
    <property type="component" value="Unassembled WGS sequence"/>
</dbReference>
<evidence type="ECO:0000313" key="4">
    <source>
        <dbReference type="Proteomes" id="UP000193648"/>
    </source>
</evidence>
<evidence type="ECO:0000313" key="3">
    <source>
        <dbReference type="EMBL" id="ORZ26676.1"/>
    </source>
</evidence>
<accession>A0A1Y2GWJ9</accession>
<feature type="chain" id="PRO_5012824633" evidence="2">
    <location>
        <begin position="23"/>
        <end position="156"/>
    </location>
</feature>
<organism evidence="3 4">
    <name type="scientific">Lobosporangium transversale</name>
    <dbReference type="NCBI Taxonomy" id="64571"/>
    <lineage>
        <taxon>Eukaryota</taxon>
        <taxon>Fungi</taxon>
        <taxon>Fungi incertae sedis</taxon>
        <taxon>Mucoromycota</taxon>
        <taxon>Mortierellomycotina</taxon>
        <taxon>Mortierellomycetes</taxon>
        <taxon>Mortierellales</taxon>
        <taxon>Mortierellaceae</taxon>
        <taxon>Lobosporangium</taxon>
    </lineage>
</organism>
<evidence type="ECO:0000256" key="2">
    <source>
        <dbReference type="SAM" id="SignalP"/>
    </source>
</evidence>
<comment type="caution">
    <text evidence="3">The sequence shown here is derived from an EMBL/GenBank/DDBJ whole genome shotgun (WGS) entry which is preliminary data.</text>
</comment>
<keyword evidence="2" id="KW-0732">Signal</keyword>
<protein>
    <submittedName>
        <fullName evidence="3">Uncharacterized protein</fullName>
    </submittedName>
</protein>
<dbReference type="GeneID" id="33571636"/>
<dbReference type="EMBL" id="MCFF01000006">
    <property type="protein sequence ID" value="ORZ26676.1"/>
    <property type="molecule type" value="Genomic_DNA"/>
</dbReference>
<dbReference type="InParanoid" id="A0A1Y2GWJ9"/>
<keyword evidence="4" id="KW-1185">Reference proteome</keyword>
<dbReference type="OrthoDB" id="2470736at2759"/>
<sequence>MKLSALTIALVGLASFSSSVSAATYAIAGFTTQNCVFSTVAYTTQQSGTDFKCHSFGKTLQGVAFNGDNFWCVSLYADGDCKNRVKYLRGGVSGCQAGSFEENIVFEGDHIGNDNDFGYEVSHSDSDSQGAASSESCVDDDFEPSPSDPAGESNLV</sequence>
<feature type="signal peptide" evidence="2">
    <location>
        <begin position="1"/>
        <end position="22"/>
    </location>
</feature>
<feature type="compositionally biased region" description="Polar residues" evidence="1">
    <location>
        <begin position="127"/>
        <end position="136"/>
    </location>
</feature>